<gene>
    <name evidence="1" type="ORF">Poly41_08890</name>
</gene>
<dbReference type="EMBL" id="SJPV01000001">
    <property type="protein sequence ID" value="TWU42591.1"/>
    <property type="molecule type" value="Genomic_DNA"/>
</dbReference>
<sequence>MVAVLSNSHRTDTDRQDNRVVLVVNPAFLQEIKDSNPDFGRSLHQLRQVCECREEPRQVAIRIVRLLDELRDHLAMQFALEECYGYMEVPADASRGNTALAETARAEHCSLYLELSEMVERAEEYQYRGIAVANLQQLIQATRQFDARLQEHERTENELIEGSFSAY</sequence>
<comment type="caution">
    <text evidence="1">The sequence shown here is derived from an EMBL/GenBank/DDBJ whole genome shotgun (WGS) entry which is preliminary data.</text>
</comment>
<dbReference type="AlphaFoldDB" id="A0A5C6E4T5"/>
<keyword evidence="2" id="KW-1185">Reference proteome</keyword>
<evidence type="ECO:0008006" key="3">
    <source>
        <dbReference type="Google" id="ProtNLM"/>
    </source>
</evidence>
<reference evidence="1 2" key="1">
    <citation type="submission" date="2019-02" db="EMBL/GenBank/DDBJ databases">
        <title>Deep-cultivation of Planctomycetes and their phenomic and genomic characterization uncovers novel biology.</title>
        <authorList>
            <person name="Wiegand S."/>
            <person name="Jogler M."/>
            <person name="Boedeker C."/>
            <person name="Pinto D."/>
            <person name="Vollmers J."/>
            <person name="Rivas-Marin E."/>
            <person name="Kohn T."/>
            <person name="Peeters S.H."/>
            <person name="Heuer A."/>
            <person name="Rast P."/>
            <person name="Oberbeckmann S."/>
            <person name="Bunk B."/>
            <person name="Jeske O."/>
            <person name="Meyerdierks A."/>
            <person name="Storesund J.E."/>
            <person name="Kallscheuer N."/>
            <person name="Luecker S."/>
            <person name="Lage O.M."/>
            <person name="Pohl T."/>
            <person name="Merkel B.J."/>
            <person name="Hornburger P."/>
            <person name="Mueller R.-W."/>
            <person name="Bruemmer F."/>
            <person name="Labrenz M."/>
            <person name="Spormann A.M."/>
            <person name="Op Den Camp H."/>
            <person name="Overmann J."/>
            <person name="Amann R."/>
            <person name="Jetten M.S.M."/>
            <person name="Mascher T."/>
            <person name="Medema M.H."/>
            <person name="Devos D.P."/>
            <person name="Kaster A.-K."/>
            <person name="Ovreas L."/>
            <person name="Rohde M."/>
            <person name="Galperin M.Y."/>
            <person name="Jogler C."/>
        </authorList>
    </citation>
    <scope>NUCLEOTIDE SEQUENCE [LARGE SCALE GENOMIC DNA]</scope>
    <source>
        <strain evidence="1 2">Poly41</strain>
    </source>
</reference>
<accession>A0A5C6E4T5</accession>
<evidence type="ECO:0000313" key="1">
    <source>
        <dbReference type="EMBL" id="TWU42591.1"/>
    </source>
</evidence>
<organism evidence="1 2">
    <name type="scientific">Novipirellula artificiosorum</name>
    <dbReference type="NCBI Taxonomy" id="2528016"/>
    <lineage>
        <taxon>Bacteria</taxon>
        <taxon>Pseudomonadati</taxon>
        <taxon>Planctomycetota</taxon>
        <taxon>Planctomycetia</taxon>
        <taxon>Pirellulales</taxon>
        <taxon>Pirellulaceae</taxon>
        <taxon>Novipirellula</taxon>
    </lineage>
</organism>
<name>A0A5C6E4T5_9BACT</name>
<evidence type="ECO:0000313" key="2">
    <source>
        <dbReference type="Proteomes" id="UP000319143"/>
    </source>
</evidence>
<dbReference type="Proteomes" id="UP000319143">
    <property type="component" value="Unassembled WGS sequence"/>
</dbReference>
<protein>
    <recommendedName>
        <fullName evidence="3">Hemerythrin-like domain-containing protein</fullName>
    </recommendedName>
</protein>
<proteinExistence type="predicted"/>